<dbReference type="EMBL" id="JARKIB010000095">
    <property type="protein sequence ID" value="KAJ7742274.1"/>
    <property type="molecule type" value="Genomic_DNA"/>
</dbReference>
<organism evidence="2 3">
    <name type="scientific">Mycena metata</name>
    <dbReference type="NCBI Taxonomy" id="1033252"/>
    <lineage>
        <taxon>Eukaryota</taxon>
        <taxon>Fungi</taxon>
        <taxon>Dikarya</taxon>
        <taxon>Basidiomycota</taxon>
        <taxon>Agaricomycotina</taxon>
        <taxon>Agaricomycetes</taxon>
        <taxon>Agaricomycetidae</taxon>
        <taxon>Agaricales</taxon>
        <taxon>Marasmiineae</taxon>
        <taxon>Mycenaceae</taxon>
        <taxon>Mycena</taxon>
    </lineage>
</organism>
<name>A0AAD7IH51_9AGAR</name>
<evidence type="ECO:0000313" key="2">
    <source>
        <dbReference type="EMBL" id="KAJ7742274.1"/>
    </source>
</evidence>
<dbReference type="AlphaFoldDB" id="A0AAD7IH51"/>
<evidence type="ECO:0000256" key="1">
    <source>
        <dbReference type="SAM" id="MobiDB-lite"/>
    </source>
</evidence>
<reference evidence="2" key="1">
    <citation type="submission" date="2023-03" db="EMBL/GenBank/DDBJ databases">
        <title>Massive genome expansion in bonnet fungi (Mycena s.s.) driven by repeated elements and novel gene families across ecological guilds.</title>
        <authorList>
            <consortium name="Lawrence Berkeley National Laboratory"/>
            <person name="Harder C.B."/>
            <person name="Miyauchi S."/>
            <person name="Viragh M."/>
            <person name="Kuo A."/>
            <person name="Thoen E."/>
            <person name="Andreopoulos B."/>
            <person name="Lu D."/>
            <person name="Skrede I."/>
            <person name="Drula E."/>
            <person name="Henrissat B."/>
            <person name="Morin E."/>
            <person name="Kohler A."/>
            <person name="Barry K."/>
            <person name="LaButti K."/>
            <person name="Morin E."/>
            <person name="Salamov A."/>
            <person name="Lipzen A."/>
            <person name="Mereny Z."/>
            <person name="Hegedus B."/>
            <person name="Baldrian P."/>
            <person name="Stursova M."/>
            <person name="Weitz H."/>
            <person name="Taylor A."/>
            <person name="Grigoriev I.V."/>
            <person name="Nagy L.G."/>
            <person name="Martin F."/>
            <person name="Kauserud H."/>
        </authorList>
    </citation>
    <scope>NUCLEOTIDE SEQUENCE</scope>
    <source>
        <strain evidence="2">CBHHK182m</strain>
    </source>
</reference>
<protein>
    <submittedName>
        <fullName evidence="2">Uncharacterized protein</fullName>
    </submittedName>
</protein>
<feature type="compositionally biased region" description="Polar residues" evidence="1">
    <location>
        <begin position="1"/>
        <end position="15"/>
    </location>
</feature>
<dbReference type="Proteomes" id="UP001215598">
    <property type="component" value="Unassembled WGS sequence"/>
</dbReference>
<evidence type="ECO:0000313" key="3">
    <source>
        <dbReference type="Proteomes" id="UP001215598"/>
    </source>
</evidence>
<gene>
    <name evidence="2" type="ORF">B0H16DRAFT_1464140</name>
</gene>
<keyword evidence="3" id="KW-1185">Reference proteome</keyword>
<feature type="region of interest" description="Disordered" evidence="1">
    <location>
        <begin position="69"/>
        <end position="96"/>
    </location>
</feature>
<proteinExistence type="predicted"/>
<accession>A0AAD7IH51</accession>
<comment type="caution">
    <text evidence="2">The sequence shown here is derived from an EMBL/GenBank/DDBJ whole genome shotgun (WGS) entry which is preliminary data.</text>
</comment>
<sequence>MGNSAGTFTTGTANRGSDFVGQGKRQSSGMIATIFLANAARRNLLPGSQDSNQPTLYSAGCTIIAAPSMSHTQNSTDTRHSLDSGRSSQASRSMAKHPQEILIRRKVTVKMVDSPDGINGPMGLFFFPIHIARPEAIFQSSLTFDIPRMQSQDSSPDHDCIYISRTIRGAWSFHCSFIDRTTAHSSSARTTGTIAALQSAGQASTLSERVQTELATGGTGFDSSWRHAGQIEKNDGWELVFLLLSREFIFTNSQKWNDSPVSS</sequence>
<feature type="region of interest" description="Disordered" evidence="1">
    <location>
        <begin position="1"/>
        <end position="24"/>
    </location>
</feature>